<proteinExistence type="predicted"/>
<gene>
    <name evidence="1" type="ORF">SDC9_188809</name>
</gene>
<reference evidence="1" key="1">
    <citation type="submission" date="2019-08" db="EMBL/GenBank/DDBJ databases">
        <authorList>
            <person name="Kucharzyk K."/>
            <person name="Murdoch R.W."/>
            <person name="Higgins S."/>
            <person name="Loffler F."/>
        </authorList>
    </citation>
    <scope>NUCLEOTIDE SEQUENCE</scope>
</reference>
<accession>A0A645HQL9</accession>
<evidence type="ECO:0008006" key="2">
    <source>
        <dbReference type="Google" id="ProtNLM"/>
    </source>
</evidence>
<organism evidence="1">
    <name type="scientific">bioreactor metagenome</name>
    <dbReference type="NCBI Taxonomy" id="1076179"/>
    <lineage>
        <taxon>unclassified sequences</taxon>
        <taxon>metagenomes</taxon>
        <taxon>ecological metagenomes</taxon>
    </lineage>
</organism>
<comment type="caution">
    <text evidence="1">The sequence shown here is derived from an EMBL/GenBank/DDBJ whole genome shotgun (WGS) entry which is preliminary data.</text>
</comment>
<dbReference type="EMBL" id="VSSQ01098204">
    <property type="protein sequence ID" value="MPN41267.1"/>
    <property type="molecule type" value="Genomic_DNA"/>
</dbReference>
<sequence>MSYYDQMYLDMNPVYRTDFAQVGLSAEESAAMRRQEKFKGAAVLNANIGKSWYIGSYNIGFSLEIKNILNNQSIKTGGYEQMRLKANEDSNGTILNYSRFDSKYFYMFGTTYYLNLYFRF</sequence>
<evidence type="ECO:0000313" key="1">
    <source>
        <dbReference type="EMBL" id="MPN41267.1"/>
    </source>
</evidence>
<dbReference type="AlphaFoldDB" id="A0A645HQL9"/>
<protein>
    <recommendedName>
        <fullName evidence="2">TonB-dependent receptor-like beta-barrel domain-containing protein</fullName>
    </recommendedName>
</protein>
<name>A0A645HQL9_9ZZZZ</name>
<dbReference type="SUPFAM" id="SSF56935">
    <property type="entry name" value="Porins"/>
    <property type="match status" value="1"/>
</dbReference>